<organism evidence="1 2">
    <name type="scientific">Nitrospirillum amazonense</name>
    <dbReference type="NCBI Taxonomy" id="28077"/>
    <lineage>
        <taxon>Bacteria</taxon>
        <taxon>Pseudomonadati</taxon>
        <taxon>Pseudomonadota</taxon>
        <taxon>Alphaproteobacteria</taxon>
        <taxon>Rhodospirillales</taxon>
        <taxon>Azospirillaceae</taxon>
        <taxon>Nitrospirillum</taxon>
    </lineage>
</organism>
<reference evidence="1 2" key="1">
    <citation type="submission" date="2019-06" db="EMBL/GenBank/DDBJ databases">
        <title>Genomic Encyclopedia of Type Strains, Phase IV (KMG-V): Genome sequencing to study the core and pangenomes of soil and plant-associated prokaryotes.</title>
        <authorList>
            <person name="Whitman W."/>
        </authorList>
    </citation>
    <scope>NUCLEOTIDE SEQUENCE [LARGE SCALE GENOMIC DNA]</scope>
    <source>
        <strain evidence="1 2">BR 11622</strain>
    </source>
</reference>
<dbReference type="SUPFAM" id="SSF48613">
    <property type="entry name" value="Heme oxygenase-like"/>
    <property type="match status" value="1"/>
</dbReference>
<dbReference type="RefSeq" id="WP_211102342.1">
    <property type="nucleotide sequence ID" value="NZ_VITR01000025.1"/>
</dbReference>
<dbReference type="AlphaFoldDB" id="A0A560GKN1"/>
<sequence>MTDAPQIAHPQQTAYQQLLAETAQARGAFLSIPVLSMAMDGAVPLPLYRDFLGQAYHHVRHTCRLLALAAARTDDDVYRDALFAYIQEEQGHERWILDDIAALGGDAGRVAASPPGAACRALLAFAYDAIERVSPYALLGMVHVLEGMSTLLASRAADALRRAYRSDANGSGFRYLTSHGALDEEHVVFFQRLVDSLDAPAALPVITDAANMVYRLYGDIFRDLSRGLDHGQGSVGHAA</sequence>
<dbReference type="Pfam" id="PF14518">
    <property type="entry name" value="Haem_oxygenas_2"/>
    <property type="match status" value="1"/>
</dbReference>
<evidence type="ECO:0000313" key="2">
    <source>
        <dbReference type="Proteomes" id="UP000315751"/>
    </source>
</evidence>
<evidence type="ECO:0000313" key="1">
    <source>
        <dbReference type="EMBL" id="TWB34542.1"/>
    </source>
</evidence>
<keyword evidence="2" id="KW-1185">Reference proteome</keyword>
<name>A0A560GKN1_9PROT</name>
<dbReference type="EMBL" id="VITR01000025">
    <property type="protein sequence ID" value="TWB34542.1"/>
    <property type="molecule type" value="Genomic_DNA"/>
</dbReference>
<proteinExistence type="predicted"/>
<comment type="caution">
    <text evidence="1">The sequence shown here is derived from an EMBL/GenBank/DDBJ whole genome shotgun (WGS) entry which is preliminary data.</text>
</comment>
<dbReference type="SMART" id="SM01236">
    <property type="entry name" value="Haem_oxygenase_2"/>
    <property type="match status" value="1"/>
</dbReference>
<dbReference type="Proteomes" id="UP000315751">
    <property type="component" value="Unassembled WGS sequence"/>
</dbReference>
<dbReference type="Gene3D" id="1.20.910.10">
    <property type="entry name" value="Heme oxygenase-like"/>
    <property type="match status" value="1"/>
</dbReference>
<gene>
    <name evidence="1" type="ORF">FBZ90_12512</name>
</gene>
<protein>
    <submittedName>
        <fullName evidence="1">Heme oxygenase-like protein</fullName>
    </submittedName>
</protein>
<dbReference type="InterPro" id="IPR016084">
    <property type="entry name" value="Haem_Oase-like_multi-hlx"/>
</dbReference>
<accession>A0A560GKN1</accession>